<feature type="compositionally biased region" description="Low complexity" evidence="1">
    <location>
        <begin position="10"/>
        <end position="32"/>
    </location>
</feature>
<protein>
    <submittedName>
        <fullName evidence="2">Asparaginase</fullName>
    </submittedName>
</protein>
<evidence type="ECO:0000256" key="1">
    <source>
        <dbReference type="SAM" id="MobiDB-lite"/>
    </source>
</evidence>
<gene>
    <name evidence="2" type="ORF">E6H04_14560</name>
</gene>
<accession>A0A537J118</accession>
<dbReference type="InterPro" id="IPR010349">
    <property type="entry name" value="Asparaginase_II"/>
</dbReference>
<reference evidence="2 3" key="1">
    <citation type="journal article" date="2019" name="Nat. Microbiol.">
        <title>Mediterranean grassland soil C-N compound turnover is dependent on rainfall and depth, and is mediated by genomically divergent microorganisms.</title>
        <authorList>
            <person name="Diamond S."/>
            <person name="Andeer P.F."/>
            <person name="Li Z."/>
            <person name="Crits-Christoph A."/>
            <person name="Burstein D."/>
            <person name="Anantharaman K."/>
            <person name="Lane K.R."/>
            <person name="Thomas B.C."/>
            <person name="Pan C."/>
            <person name="Northen T.R."/>
            <person name="Banfield J.F."/>
        </authorList>
    </citation>
    <scope>NUCLEOTIDE SEQUENCE [LARGE SCALE GENOMIC DNA]</scope>
    <source>
        <strain evidence="2">NP_7</strain>
    </source>
</reference>
<organism evidence="2 3">
    <name type="scientific">Candidatus Segetimicrobium genomatis</name>
    <dbReference type="NCBI Taxonomy" id="2569760"/>
    <lineage>
        <taxon>Bacteria</taxon>
        <taxon>Bacillati</taxon>
        <taxon>Candidatus Sysuimicrobiota</taxon>
        <taxon>Candidatus Sysuimicrobiia</taxon>
        <taxon>Candidatus Sysuimicrobiales</taxon>
        <taxon>Candidatus Segetimicrobiaceae</taxon>
        <taxon>Candidatus Segetimicrobium</taxon>
    </lineage>
</organism>
<evidence type="ECO:0000313" key="2">
    <source>
        <dbReference type="EMBL" id="TMI77012.1"/>
    </source>
</evidence>
<name>A0A537J118_9BACT</name>
<feature type="region of interest" description="Disordered" evidence="1">
    <location>
        <begin position="1"/>
        <end position="39"/>
    </location>
</feature>
<dbReference type="PANTHER" id="PTHR42110">
    <property type="entry name" value="L-ASPARAGINASE, PUTATIVE (AFU_ORTHOLOGUE AFUA_3G11890)-RELATED"/>
    <property type="match status" value="1"/>
</dbReference>
<dbReference type="AlphaFoldDB" id="A0A537J118"/>
<dbReference type="EMBL" id="VBAO01000488">
    <property type="protein sequence ID" value="TMI77012.1"/>
    <property type="molecule type" value="Genomic_DNA"/>
</dbReference>
<evidence type="ECO:0000313" key="3">
    <source>
        <dbReference type="Proteomes" id="UP000320048"/>
    </source>
</evidence>
<dbReference type="Pfam" id="PF06089">
    <property type="entry name" value="Asparaginase_II"/>
    <property type="match status" value="1"/>
</dbReference>
<dbReference type="PANTHER" id="PTHR42110:SF1">
    <property type="entry name" value="L-ASPARAGINASE, PUTATIVE (AFU_ORTHOLOGUE AFUA_3G11890)-RELATED"/>
    <property type="match status" value="1"/>
</dbReference>
<sequence>MRSGCGGAFRRAPGCSPPSSRRRPGSAWPGSGLDSPPLVEVRRGPRIESLHRGVVAVADRAGRLRYRVGPADLGTFLRSSAKPFQALPLVESGGADALGLTDAELAVTCGSHSGEPVHLGTVRAILSKARLDERALQCGAHAPLDPATAEVLIRDGLAPEPVHNNCSGKHAGMLAACRHREWPVDTYLRPDHPLQLEIAAVIAACCGTSIDAIPVGIDGCGVPTFSATLQQTARAFAVLADPHGFPERRAAAVGRVAGAMRRHPPMVGGTGRLNTDLLARFGDRLVCKTGAEALFGIGLLDRGWGMAIKIEDGNPRALGAIAVEALSQLGVITGADAESLASTHHPVVRNHHGWAVGEMRPVFRLEKVS</sequence>
<proteinExistence type="predicted"/>
<comment type="caution">
    <text evidence="2">The sequence shown here is derived from an EMBL/GenBank/DDBJ whole genome shotgun (WGS) entry which is preliminary data.</text>
</comment>
<dbReference type="Proteomes" id="UP000320048">
    <property type="component" value="Unassembled WGS sequence"/>
</dbReference>